<proteinExistence type="predicted"/>
<dbReference type="AlphaFoldDB" id="A0A438KEM0"/>
<dbReference type="Proteomes" id="UP000288805">
    <property type="component" value="Unassembled WGS sequence"/>
</dbReference>
<accession>A0A438KEM0</accession>
<evidence type="ECO:0000313" key="2">
    <source>
        <dbReference type="Proteomes" id="UP000288805"/>
    </source>
</evidence>
<sequence length="51" mass="5565">MHGAKFLLRWLHEMRRLSGNEDRVAFPSKEVCCLLGSSRGGILCMGGSLGS</sequence>
<organism evidence="1 2">
    <name type="scientific">Vitis vinifera</name>
    <name type="common">Grape</name>
    <dbReference type="NCBI Taxonomy" id="29760"/>
    <lineage>
        <taxon>Eukaryota</taxon>
        <taxon>Viridiplantae</taxon>
        <taxon>Streptophyta</taxon>
        <taxon>Embryophyta</taxon>
        <taxon>Tracheophyta</taxon>
        <taxon>Spermatophyta</taxon>
        <taxon>Magnoliopsida</taxon>
        <taxon>eudicotyledons</taxon>
        <taxon>Gunneridae</taxon>
        <taxon>Pentapetalae</taxon>
        <taxon>rosids</taxon>
        <taxon>Vitales</taxon>
        <taxon>Vitaceae</taxon>
        <taxon>Viteae</taxon>
        <taxon>Vitis</taxon>
    </lineage>
</organism>
<name>A0A438KEM0_VITVI</name>
<protein>
    <submittedName>
        <fullName evidence="1">Uncharacterized protein</fullName>
    </submittedName>
</protein>
<comment type="caution">
    <text evidence="1">The sequence shown here is derived from an EMBL/GenBank/DDBJ whole genome shotgun (WGS) entry which is preliminary data.</text>
</comment>
<dbReference type="EMBL" id="QGNW01000008">
    <property type="protein sequence ID" value="RVX19654.1"/>
    <property type="molecule type" value="Genomic_DNA"/>
</dbReference>
<gene>
    <name evidence="1" type="ORF">CK203_005123</name>
</gene>
<reference evidence="1 2" key="1">
    <citation type="journal article" date="2018" name="PLoS Genet.">
        <title>Population sequencing reveals clonal diversity and ancestral inbreeding in the grapevine cultivar Chardonnay.</title>
        <authorList>
            <person name="Roach M.J."/>
            <person name="Johnson D.L."/>
            <person name="Bohlmann J."/>
            <person name="van Vuuren H.J."/>
            <person name="Jones S.J."/>
            <person name="Pretorius I.S."/>
            <person name="Schmidt S.A."/>
            <person name="Borneman A.R."/>
        </authorList>
    </citation>
    <scope>NUCLEOTIDE SEQUENCE [LARGE SCALE GENOMIC DNA]</scope>
    <source>
        <strain evidence="2">cv. Chardonnay</strain>
        <tissue evidence="1">Leaf</tissue>
    </source>
</reference>
<evidence type="ECO:0000313" key="1">
    <source>
        <dbReference type="EMBL" id="RVX19654.1"/>
    </source>
</evidence>